<evidence type="ECO:0000313" key="2">
    <source>
        <dbReference type="Proteomes" id="UP000766486"/>
    </source>
</evidence>
<dbReference type="SUPFAM" id="SSF51905">
    <property type="entry name" value="FAD/NAD(P)-binding domain"/>
    <property type="match status" value="1"/>
</dbReference>
<reference evidence="1 2" key="1">
    <citation type="submission" date="2019-06" db="EMBL/GenBank/DDBJ databases">
        <authorList>
            <person name="Broberg M."/>
        </authorList>
    </citation>
    <scope>NUCLEOTIDE SEQUENCE [LARGE SCALE GENOMIC DNA]</scope>
</reference>
<comment type="caution">
    <text evidence="1">The sequence shown here is derived from an EMBL/GenBank/DDBJ whole genome shotgun (WGS) entry which is preliminary data.</text>
</comment>
<gene>
    <name evidence="1" type="ORF">CLO192961_LOCUS248192</name>
</gene>
<keyword evidence="2" id="KW-1185">Reference proteome</keyword>
<protein>
    <recommendedName>
        <fullName evidence="3">FAD/NAD(P)-binding domain-containing protein</fullName>
    </recommendedName>
</protein>
<name>A0ABY6UGA8_BIOOC</name>
<accession>A0ABY6UGA8</accession>
<dbReference type="InterPro" id="IPR036188">
    <property type="entry name" value="FAD/NAD-bd_sf"/>
</dbReference>
<evidence type="ECO:0008006" key="3">
    <source>
        <dbReference type="Google" id="ProtNLM"/>
    </source>
</evidence>
<proteinExistence type="predicted"/>
<dbReference type="EMBL" id="CABFNS010000795">
    <property type="protein sequence ID" value="VUC28893.1"/>
    <property type="molecule type" value="Genomic_DNA"/>
</dbReference>
<dbReference type="Proteomes" id="UP000766486">
    <property type="component" value="Unassembled WGS sequence"/>
</dbReference>
<organism evidence="1 2">
    <name type="scientific">Bionectria ochroleuca</name>
    <name type="common">Gliocladium roseum</name>
    <dbReference type="NCBI Taxonomy" id="29856"/>
    <lineage>
        <taxon>Eukaryota</taxon>
        <taxon>Fungi</taxon>
        <taxon>Dikarya</taxon>
        <taxon>Ascomycota</taxon>
        <taxon>Pezizomycotina</taxon>
        <taxon>Sordariomycetes</taxon>
        <taxon>Hypocreomycetidae</taxon>
        <taxon>Hypocreales</taxon>
        <taxon>Bionectriaceae</taxon>
        <taxon>Clonostachys</taxon>
    </lineage>
</organism>
<sequence>MASILNDAVLDALIIGAGFGGVYQLKHVHDTGYKVKFVDPASDYGGVCQRRNPTSGAKGLQL</sequence>
<dbReference type="Gene3D" id="3.50.50.60">
    <property type="entry name" value="FAD/NAD(P)-binding domain"/>
    <property type="match status" value="1"/>
</dbReference>
<evidence type="ECO:0000313" key="1">
    <source>
        <dbReference type="EMBL" id="VUC28893.1"/>
    </source>
</evidence>